<gene>
    <name evidence="3" type="ordered locus">Dester_0497</name>
</gene>
<evidence type="ECO:0000256" key="2">
    <source>
        <dbReference type="SAM" id="SignalP"/>
    </source>
</evidence>
<dbReference type="eggNOG" id="COG3746">
    <property type="taxonomic scope" value="Bacteria"/>
</dbReference>
<reference evidence="3 4" key="1">
    <citation type="journal article" date="2011" name="Stand. Genomic Sci.">
        <title>Complete genome sequence of the thermophilic sulfur-reducer Desulfurobacterium thermolithotrophum type strain (BSA(T)) from a deep-sea hydrothermal vent.</title>
        <authorList>
            <person name="Goker M."/>
            <person name="Daligault H."/>
            <person name="Mwirichia R."/>
            <person name="Lapidus A."/>
            <person name="Lucas S."/>
            <person name="Deshpande S."/>
            <person name="Pagani I."/>
            <person name="Tapia R."/>
            <person name="Cheng J.F."/>
            <person name="Goodwin L."/>
            <person name="Pitluck S."/>
            <person name="Liolios K."/>
            <person name="Ivanova N."/>
            <person name="Mavromatis K."/>
            <person name="Mikhailova N."/>
            <person name="Pati A."/>
            <person name="Chen A."/>
            <person name="Palaniappan K."/>
            <person name="Han C."/>
            <person name="Land M."/>
            <person name="Hauser L."/>
            <person name="Pan C."/>
            <person name="Brambilla E.M."/>
            <person name="Rohde M."/>
            <person name="Spring S."/>
            <person name="Sikorski J."/>
            <person name="Wirth R."/>
            <person name="Detter J.C."/>
            <person name="Woyke T."/>
            <person name="Bristow J."/>
            <person name="Eisen J.A."/>
            <person name="Markowitz V."/>
            <person name="Hugenholtz P."/>
            <person name="Kyrpides N.C."/>
            <person name="Klenk H.P."/>
        </authorList>
    </citation>
    <scope>NUCLEOTIDE SEQUENCE [LARGE SCALE GENOMIC DNA]</scope>
    <source>
        <strain evidence="4">DSM 11699 / BSA</strain>
    </source>
</reference>
<keyword evidence="2" id="KW-0732">Signal</keyword>
<dbReference type="HOGENOM" id="CLU_698155_0_0_0"/>
<dbReference type="RefSeq" id="WP_013638107.1">
    <property type="nucleotide sequence ID" value="NC_015185.1"/>
</dbReference>
<dbReference type="Pfam" id="PF07396">
    <property type="entry name" value="Porin_O_P"/>
    <property type="match status" value="1"/>
</dbReference>
<dbReference type="SUPFAM" id="SSF56935">
    <property type="entry name" value="Porins"/>
    <property type="match status" value="1"/>
</dbReference>
<dbReference type="Proteomes" id="UP000007102">
    <property type="component" value="Chromosome"/>
</dbReference>
<dbReference type="STRING" id="868864.Dester_0497"/>
<dbReference type="AlphaFoldDB" id="F0S2S7"/>
<feature type="signal peptide" evidence="2">
    <location>
        <begin position="1"/>
        <end position="19"/>
    </location>
</feature>
<sequence length="389" mass="44276">MRKFLAVSTVFMLSLGSVAAFGQEVSNDEVLEKLQQLEQKVAELEKENESLRSLVRKSGYTVMPRKRTEKLQVDGRILLRWDQTNFDYEGGNNKNIYGEKANGLVARKVRFRFHGNLNDNIGYMIHVRADRGETVELWDAFIDYKFDAVPLKLRMGQQKIPVSMSYLKPGPKIIFPERPIAVRKMGSHNRDLGIRAIFSPMKKLKLEAAVMDGEGFSTLRNDDKKYSYILAVDSTPINSSDFKWRIRAAYEGGYGWAAYNDKKVAKRNLFDLETKLDIKPVNLALEAGYLHDNPNKSTVTKYALKGNVAGYYLQADYAVPGLQKLHLIGRYSEFDKDTDVSNNEEKYASAGFYYLLNGWQAAIRGAYVHVIDTASNQKDLISAEFQLLF</sequence>
<dbReference type="InParanoid" id="F0S2S7"/>
<accession>F0S2S7</accession>
<keyword evidence="1" id="KW-0175">Coiled coil</keyword>
<dbReference type="OrthoDB" id="12018at2"/>
<organism evidence="3 4">
    <name type="scientific">Desulfurobacterium thermolithotrophum (strain DSM 11699 / BSA)</name>
    <dbReference type="NCBI Taxonomy" id="868864"/>
    <lineage>
        <taxon>Bacteria</taxon>
        <taxon>Pseudomonadati</taxon>
        <taxon>Aquificota</taxon>
        <taxon>Aquificia</taxon>
        <taxon>Desulfurobacteriales</taxon>
        <taxon>Desulfurobacteriaceae</taxon>
        <taxon>Desulfurobacterium</taxon>
    </lineage>
</organism>
<feature type="chain" id="PRO_5003258063" evidence="2">
    <location>
        <begin position="20"/>
        <end position="389"/>
    </location>
</feature>
<dbReference type="Gene3D" id="2.40.160.10">
    <property type="entry name" value="Porin"/>
    <property type="match status" value="1"/>
</dbReference>
<evidence type="ECO:0000313" key="3">
    <source>
        <dbReference type="EMBL" id="ADY73149.1"/>
    </source>
</evidence>
<keyword evidence="4" id="KW-1185">Reference proteome</keyword>
<evidence type="ECO:0000256" key="1">
    <source>
        <dbReference type="SAM" id="Coils"/>
    </source>
</evidence>
<proteinExistence type="predicted"/>
<name>F0S2S7_DESTD</name>
<dbReference type="InterPro" id="IPR010870">
    <property type="entry name" value="Porin_O/P"/>
</dbReference>
<feature type="coiled-coil region" evidence="1">
    <location>
        <begin position="27"/>
        <end position="57"/>
    </location>
</feature>
<dbReference type="EMBL" id="CP002543">
    <property type="protein sequence ID" value="ADY73149.1"/>
    <property type="molecule type" value="Genomic_DNA"/>
</dbReference>
<evidence type="ECO:0000313" key="4">
    <source>
        <dbReference type="Proteomes" id="UP000007102"/>
    </source>
</evidence>
<dbReference type="KEGG" id="dte:Dester_0497"/>
<reference evidence="4" key="2">
    <citation type="submission" date="2011-02" db="EMBL/GenBank/DDBJ databases">
        <title>The complete genome of Desulfurobacterium thermolithotrophum DSM 11699.</title>
        <authorList>
            <consortium name="US DOE Joint Genome Institute (JGI-PGF)"/>
            <person name="Lucas S."/>
            <person name="Copeland A."/>
            <person name="Lapidus A."/>
            <person name="Bruce D."/>
            <person name="Goodwin L."/>
            <person name="Pitluck S."/>
            <person name="Kyrpides N."/>
            <person name="Mavromatis K."/>
            <person name="Pagani I."/>
            <person name="Ivanova N."/>
            <person name="Mikhailova N."/>
            <person name="Daligault H."/>
            <person name="Detter J.C."/>
            <person name="Tapia R."/>
            <person name="Han C."/>
            <person name="Land M."/>
            <person name="Hauser L."/>
            <person name="Markowitz V."/>
            <person name="Cheng J.-F."/>
            <person name="Hugenholtz P."/>
            <person name="Woyke T."/>
            <person name="Wu D."/>
            <person name="Spring S."/>
            <person name="Brambilla E."/>
            <person name="Klenk H.-P."/>
            <person name="Eisen J.A."/>
        </authorList>
    </citation>
    <scope>NUCLEOTIDE SEQUENCE [LARGE SCALE GENOMIC DNA]</scope>
    <source>
        <strain evidence="4">DSM 11699 / BSA</strain>
    </source>
</reference>
<protein>
    <submittedName>
        <fullName evidence="3">Phosphate-selective porin O and P</fullName>
    </submittedName>
</protein>
<dbReference type="InterPro" id="IPR023614">
    <property type="entry name" value="Porin_dom_sf"/>
</dbReference>